<comment type="caution">
    <text evidence="1">The sequence shown here is derived from an EMBL/GenBank/DDBJ whole genome shotgun (WGS) entry which is preliminary data.</text>
</comment>
<protein>
    <submittedName>
        <fullName evidence="1">Uncharacterized protein</fullName>
    </submittedName>
</protein>
<reference evidence="1 2" key="1">
    <citation type="journal article" date="2021" name="Elife">
        <title>Chloroplast acquisition without the gene transfer in kleptoplastic sea slugs, Plakobranchus ocellatus.</title>
        <authorList>
            <person name="Maeda T."/>
            <person name="Takahashi S."/>
            <person name="Yoshida T."/>
            <person name="Shimamura S."/>
            <person name="Takaki Y."/>
            <person name="Nagai Y."/>
            <person name="Toyoda A."/>
            <person name="Suzuki Y."/>
            <person name="Arimoto A."/>
            <person name="Ishii H."/>
            <person name="Satoh N."/>
            <person name="Nishiyama T."/>
            <person name="Hasebe M."/>
            <person name="Maruyama T."/>
            <person name="Minagawa J."/>
            <person name="Obokata J."/>
            <person name="Shigenobu S."/>
        </authorList>
    </citation>
    <scope>NUCLEOTIDE SEQUENCE [LARGE SCALE GENOMIC DNA]</scope>
</reference>
<evidence type="ECO:0000313" key="1">
    <source>
        <dbReference type="EMBL" id="GFN98670.1"/>
    </source>
</evidence>
<dbReference type="AlphaFoldDB" id="A0AAV3ZRS7"/>
<proteinExistence type="predicted"/>
<organism evidence="1 2">
    <name type="scientific">Plakobranchus ocellatus</name>
    <dbReference type="NCBI Taxonomy" id="259542"/>
    <lineage>
        <taxon>Eukaryota</taxon>
        <taxon>Metazoa</taxon>
        <taxon>Spiralia</taxon>
        <taxon>Lophotrochozoa</taxon>
        <taxon>Mollusca</taxon>
        <taxon>Gastropoda</taxon>
        <taxon>Heterobranchia</taxon>
        <taxon>Euthyneura</taxon>
        <taxon>Panpulmonata</taxon>
        <taxon>Sacoglossa</taxon>
        <taxon>Placobranchoidea</taxon>
        <taxon>Plakobranchidae</taxon>
        <taxon>Plakobranchus</taxon>
    </lineage>
</organism>
<evidence type="ECO:0000313" key="2">
    <source>
        <dbReference type="Proteomes" id="UP000735302"/>
    </source>
</evidence>
<gene>
    <name evidence="1" type="ORF">PoB_002517600</name>
</gene>
<name>A0AAV3ZRS7_9GAST</name>
<keyword evidence="2" id="KW-1185">Reference proteome</keyword>
<accession>A0AAV3ZRS7</accession>
<dbReference type="Proteomes" id="UP000735302">
    <property type="component" value="Unassembled WGS sequence"/>
</dbReference>
<dbReference type="EMBL" id="BLXT01002861">
    <property type="protein sequence ID" value="GFN98670.1"/>
    <property type="molecule type" value="Genomic_DNA"/>
</dbReference>
<sequence>MEAAVRGLDNRCPGYLACHQNYMAQQNMAATGNWSAEVTWTFLCKASRESIACSERVMCDCRLTASELAAAKIGFRDIRHEHESMCNEGESRHGLGQGGEG</sequence>